<dbReference type="EMBL" id="VIWW01000001">
    <property type="protein sequence ID" value="TWG06422.1"/>
    <property type="molecule type" value="Genomic_DNA"/>
</dbReference>
<dbReference type="Proteomes" id="UP000318186">
    <property type="component" value="Unassembled WGS sequence"/>
</dbReference>
<evidence type="ECO:0000313" key="2">
    <source>
        <dbReference type="EMBL" id="WSC12659.1"/>
    </source>
</evidence>
<gene>
    <name evidence="1" type="ORF">FHX80_114917</name>
    <name evidence="2" type="ORF">OIE64_07280</name>
</gene>
<reference evidence="1 3" key="1">
    <citation type="submission" date="2019-06" db="EMBL/GenBank/DDBJ databases">
        <title>Sequencing the genomes of 1000 actinobacteria strains.</title>
        <authorList>
            <person name="Klenk H.-P."/>
        </authorList>
    </citation>
    <scope>NUCLEOTIDE SEQUENCE [LARGE SCALE GENOMIC DNA]</scope>
    <source>
        <strain evidence="1 3">DSM 42059</strain>
    </source>
</reference>
<evidence type="ECO:0000313" key="1">
    <source>
        <dbReference type="EMBL" id="TWG06422.1"/>
    </source>
</evidence>
<dbReference type="EMBL" id="CP109114">
    <property type="protein sequence ID" value="WSC12659.1"/>
    <property type="molecule type" value="Genomic_DNA"/>
</dbReference>
<dbReference type="Proteomes" id="UP001330827">
    <property type="component" value="Chromosome"/>
</dbReference>
<organism evidence="1 3">
    <name type="scientific">Streptomyces brevispora</name>
    <dbReference type="NCBI Taxonomy" id="887462"/>
    <lineage>
        <taxon>Bacteria</taxon>
        <taxon>Bacillati</taxon>
        <taxon>Actinomycetota</taxon>
        <taxon>Actinomycetes</taxon>
        <taxon>Kitasatosporales</taxon>
        <taxon>Streptomycetaceae</taxon>
        <taxon>Streptomyces</taxon>
    </lineage>
</organism>
<dbReference type="Gene3D" id="3.40.50.300">
    <property type="entry name" value="P-loop containing nucleotide triphosphate hydrolases"/>
    <property type="match status" value="1"/>
</dbReference>
<dbReference type="RefSeq" id="WP_145766202.1">
    <property type="nucleotide sequence ID" value="NZ_CP109114.1"/>
</dbReference>
<keyword evidence="4" id="KW-1185">Reference proteome</keyword>
<sequence>MSDVHATRIATADGQAVTVTSHTKFITDWADRYFGAWWTATPATVPATGPSVTGEVDRAATEELSAYIARHNPQTCEYAGAPMRYTSDSDGTVTAAQPGEQLAYRWEPGPRRLLIVGADETAVATAVSRLAREVVRGQLLAVGWEIMHASAVTNQDGATLLTFGGKGAGKTSSAFLLARAGWHLLANDRIFVRANPETGTIRILPWPSAAAAGFGLLSALGLFEPVRQRLLAGERMHPTQKQAVTDALINGDTTPLWKDAGHRRELKPQFFPDQLTSMLGMTLATEGHAAGLLFPQITPGAQPAQLDDSRTLGEDDFFTASTEDRYPDVFGLLPITGAGSPDLTTRFAELPHQALTLGHDVAANTAALEKAASLLIA</sequence>
<reference evidence="2 4" key="2">
    <citation type="submission" date="2022-10" db="EMBL/GenBank/DDBJ databases">
        <title>The complete genomes of actinobacterial strains from the NBC collection.</title>
        <authorList>
            <person name="Joergensen T.S."/>
            <person name="Alvarez Arevalo M."/>
            <person name="Sterndorff E.B."/>
            <person name="Faurdal D."/>
            <person name="Vuksanovic O."/>
            <person name="Mourched A.-S."/>
            <person name="Charusanti P."/>
            <person name="Shaw S."/>
            <person name="Blin K."/>
            <person name="Weber T."/>
        </authorList>
    </citation>
    <scope>NUCLEOTIDE SEQUENCE [LARGE SCALE GENOMIC DNA]</scope>
    <source>
        <strain evidence="2 4">NBC 01769</strain>
    </source>
</reference>
<proteinExistence type="predicted"/>
<dbReference type="AlphaFoldDB" id="A0A561V492"/>
<dbReference type="InterPro" id="IPR027417">
    <property type="entry name" value="P-loop_NTPase"/>
</dbReference>
<accession>A0A561V492</accession>
<protein>
    <recommendedName>
        <fullName evidence="5">HprK-related kinase B</fullName>
    </recommendedName>
</protein>
<name>A0A561V492_9ACTN</name>
<dbReference type="SUPFAM" id="SSF53795">
    <property type="entry name" value="PEP carboxykinase-like"/>
    <property type="match status" value="1"/>
</dbReference>
<evidence type="ECO:0000313" key="4">
    <source>
        <dbReference type="Proteomes" id="UP001330827"/>
    </source>
</evidence>
<evidence type="ECO:0000313" key="3">
    <source>
        <dbReference type="Proteomes" id="UP000318186"/>
    </source>
</evidence>
<dbReference type="OrthoDB" id="3376706at2"/>
<evidence type="ECO:0008006" key="5">
    <source>
        <dbReference type="Google" id="ProtNLM"/>
    </source>
</evidence>